<dbReference type="AlphaFoldDB" id="A0A5J4PAS4"/>
<protein>
    <submittedName>
        <fullName evidence="1">Uncharacterized protein</fullName>
    </submittedName>
</protein>
<reference evidence="1" key="1">
    <citation type="submission" date="2019-03" db="EMBL/GenBank/DDBJ databases">
        <title>Single cell metagenomics reveals metabolic interactions within the superorganism composed of flagellate Streblomastix strix and complex community of Bacteroidetes bacteria on its surface.</title>
        <authorList>
            <person name="Treitli S.C."/>
            <person name="Kolisko M."/>
            <person name="Husnik F."/>
            <person name="Keeling P."/>
            <person name="Hampl V."/>
        </authorList>
    </citation>
    <scope>NUCLEOTIDE SEQUENCE</scope>
    <source>
        <strain evidence="1">STM</strain>
    </source>
</reference>
<feature type="non-terminal residue" evidence="1">
    <location>
        <position position="85"/>
    </location>
</feature>
<sequence>MYPQFFEIVSEKIQNISYKQIRGSLTRESVIQQTPSVELPEKYPISSEMLLSRLSFTHFVEIIRKDDPLERLFYEVETIKNNWSV</sequence>
<dbReference type="EMBL" id="SNRY01010405">
    <property type="protein sequence ID" value="KAA6305801.1"/>
    <property type="molecule type" value="Genomic_DNA"/>
</dbReference>
<accession>A0A5J4PAS4</accession>
<proteinExistence type="predicted"/>
<name>A0A5J4PAS4_9ZZZZ</name>
<evidence type="ECO:0000313" key="1">
    <source>
        <dbReference type="EMBL" id="KAA6305801.1"/>
    </source>
</evidence>
<gene>
    <name evidence="1" type="ORF">EZS27_042545</name>
</gene>
<organism evidence="1">
    <name type="scientific">termite gut metagenome</name>
    <dbReference type="NCBI Taxonomy" id="433724"/>
    <lineage>
        <taxon>unclassified sequences</taxon>
        <taxon>metagenomes</taxon>
        <taxon>organismal metagenomes</taxon>
    </lineage>
</organism>
<comment type="caution">
    <text evidence="1">The sequence shown here is derived from an EMBL/GenBank/DDBJ whole genome shotgun (WGS) entry which is preliminary data.</text>
</comment>